<evidence type="ECO:0000313" key="5">
    <source>
        <dbReference type="EMBL" id="KAK8884425.1"/>
    </source>
</evidence>
<dbReference type="Gene3D" id="2.40.50.140">
    <property type="entry name" value="Nucleic acid-binding proteins"/>
    <property type="match status" value="1"/>
</dbReference>
<accession>A0ABR2JZZ7</accession>
<dbReference type="Pfam" id="PF03870">
    <property type="entry name" value="RNA_pol_Rpb8"/>
    <property type="match status" value="1"/>
</dbReference>
<comment type="caution">
    <text evidence="5">The sequence shown here is derived from an EMBL/GenBank/DDBJ whole genome shotgun (WGS) entry which is preliminary data.</text>
</comment>
<reference evidence="5 6" key="1">
    <citation type="submission" date="2024-04" db="EMBL/GenBank/DDBJ databases">
        <title>Tritrichomonas musculus Genome.</title>
        <authorList>
            <person name="Alves-Ferreira E."/>
            <person name="Grigg M."/>
            <person name="Lorenzi H."/>
            <person name="Galac M."/>
        </authorList>
    </citation>
    <scope>NUCLEOTIDE SEQUENCE [LARGE SCALE GENOMIC DNA]</scope>
    <source>
        <strain evidence="5 6">EAF2021</strain>
    </source>
</reference>
<dbReference type="PIRSF" id="PIRSF000779">
    <property type="entry name" value="RNA_pol_Rpb8"/>
    <property type="match status" value="1"/>
</dbReference>
<gene>
    <name evidence="5" type="ORF">M9Y10_043535</name>
</gene>
<evidence type="ECO:0000256" key="1">
    <source>
        <dbReference type="ARBA" id="ARBA00004123"/>
    </source>
</evidence>
<dbReference type="PANTHER" id="PTHR10917:SF0">
    <property type="entry name" value="DNA-DIRECTED RNA POLYMERASES I, II, AND III SUBUNIT RPABC3"/>
    <property type="match status" value="1"/>
</dbReference>
<dbReference type="SUPFAM" id="SSF50249">
    <property type="entry name" value="Nucleic acid-binding proteins"/>
    <property type="match status" value="1"/>
</dbReference>
<comment type="subcellular location">
    <subcellularLocation>
        <location evidence="1">Nucleus</location>
    </subcellularLocation>
</comment>
<dbReference type="EMBL" id="JAPFFF010000008">
    <property type="protein sequence ID" value="KAK8884425.1"/>
    <property type="molecule type" value="Genomic_DNA"/>
</dbReference>
<keyword evidence="5" id="KW-0804">Transcription</keyword>
<sequence>MGELYNETFKVVKIDPPQFDNIKRIYCVNQDSSSKLTLDINSQVYDMRVDEVFSFVLKSQISSEAPSDSTHWHPSQIKSTEAAKFNYVMYGKVYRYEDDSAHHKATVYVSYGGLLMSLQGEQHSLSLIPTSRNIYLLMREIKS</sequence>
<comment type="similarity">
    <text evidence="2 4">Belongs to the eukaryotic RPB8 RNA polymerase subunit family.</text>
</comment>
<comment type="function">
    <text evidence="4">DNA-dependent RNA polymerase catalyzes the transcription of DNA into RNA using the four ribonucleoside triphosphates as substrates. Common component of RNA polymerases I, II and III which synthesize ribosomal RNA precursors, mRNA precursors and many functional non-coding RNAs, and small RNAs, such as 5S rRNA and tRNAs, respectively.</text>
</comment>
<name>A0ABR2JZZ7_9EUKA</name>
<dbReference type="SMART" id="SM00658">
    <property type="entry name" value="RPOL8c"/>
    <property type="match status" value="1"/>
</dbReference>
<dbReference type="GO" id="GO:0000428">
    <property type="term" value="C:DNA-directed RNA polymerase complex"/>
    <property type="evidence" value="ECO:0007669"/>
    <property type="project" value="UniProtKB-KW"/>
</dbReference>
<evidence type="ECO:0000256" key="4">
    <source>
        <dbReference type="PIRNR" id="PIRNR000779"/>
    </source>
</evidence>
<evidence type="ECO:0000256" key="2">
    <source>
        <dbReference type="ARBA" id="ARBA00008912"/>
    </source>
</evidence>
<dbReference type="Proteomes" id="UP001470230">
    <property type="component" value="Unassembled WGS sequence"/>
</dbReference>
<keyword evidence="3 4" id="KW-0539">Nucleus</keyword>
<keyword evidence="6" id="KW-1185">Reference proteome</keyword>
<dbReference type="InterPro" id="IPR012340">
    <property type="entry name" value="NA-bd_OB-fold"/>
</dbReference>
<protein>
    <recommendedName>
        <fullName evidence="4">DNA-directed RNA polymerases I, II, and III subunit RPABC3</fullName>
    </recommendedName>
</protein>
<organism evidence="5 6">
    <name type="scientific">Tritrichomonas musculus</name>
    <dbReference type="NCBI Taxonomy" id="1915356"/>
    <lineage>
        <taxon>Eukaryota</taxon>
        <taxon>Metamonada</taxon>
        <taxon>Parabasalia</taxon>
        <taxon>Tritrichomonadida</taxon>
        <taxon>Tritrichomonadidae</taxon>
        <taxon>Tritrichomonas</taxon>
    </lineage>
</organism>
<evidence type="ECO:0000256" key="3">
    <source>
        <dbReference type="ARBA" id="ARBA00023242"/>
    </source>
</evidence>
<dbReference type="InterPro" id="IPR005570">
    <property type="entry name" value="RPABC3"/>
</dbReference>
<keyword evidence="5" id="KW-0240">DNA-directed RNA polymerase</keyword>
<dbReference type="PANTHER" id="PTHR10917">
    <property type="entry name" value="DNA-DIRECTED RNA POLYMERASES I, II, AND III SUBUNIT RPABC3"/>
    <property type="match status" value="1"/>
</dbReference>
<proteinExistence type="inferred from homology"/>
<evidence type="ECO:0000313" key="6">
    <source>
        <dbReference type="Proteomes" id="UP001470230"/>
    </source>
</evidence>